<dbReference type="PANTHER" id="PTHR37984">
    <property type="entry name" value="PROTEIN CBG26694"/>
    <property type="match status" value="1"/>
</dbReference>
<dbReference type="Gene3D" id="4.10.60.10">
    <property type="entry name" value="Zinc finger, CCHC-type"/>
    <property type="match status" value="1"/>
</dbReference>
<evidence type="ECO:0000256" key="2">
    <source>
        <dbReference type="ARBA" id="ARBA00022695"/>
    </source>
</evidence>
<dbReference type="InterPro" id="IPR036875">
    <property type="entry name" value="Znf_CCHC_sf"/>
</dbReference>
<dbReference type="Gene3D" id="3.10.10.10">
    <property type="entry name" value="HIV Type 1 Reverse Transcriptase, subunit A, domain 1"/>
    <property type="match status" value="1"/>
</dbReference>
<keyword evidence="5" id="KW-0378">Hydrolase</keyword>
<keyword evidence="3" id="KW-0540">Nuclease</keyword>
<dbReference type="SUPFAM" id="SSF50630">
    <property type="entry name" value="Acid proteases"/>
    <property type="match status" value="1"/>
</dbReference>
<accession>A0ABM3M1T6</accession>
<keyword evidence="2" id="KW-0548">Nucleotidyltransferase</keyword>
<dbReference type="PROSITE" id="PS50175">
    <property type="entry name" value="ASP_PROT_RETROV"/>
    <property type="match status" value="1"/>
</dbReference>
<evidence type="ECO:0000313" key="9">
    <source>
        <dbReference type="Proteomes" id="UP001652582"/>
    </source>
</evidence>
<evidence type="ECO:0000313" key="10">
    <source>
        <dbReference type="RefSeq" id="XP_052745460.1"/>
    </source>
</evidence>
<keyword evidence="1" id="KW-0808">Transferase</keyword>
<keyword evidence="6" id="KW-0862">Zinc</keyword>
<dbReference type="Proteomes" id="UP001652582">
    <property type="component" value="Chromosome 26"/>
</dbReference>
<dbReference type="InterPro" id="IPR001878">
    <property type="entry name" value="Znf_CCHC"/>
</dbReference>
<dbReference type="GeneID" id="128199524"/>
<feature type="domain" description="Peptidase A2" evidence="8">
    <location>
        <begin position="349"/>
        <end position="385"/>
    </location>
</feature>
<evidence type="ECO:0000256" key="1">
    <source>
        <dbReference type="ARBA" id="ARBA00022679"/>
    </source>
</evidence>
<keyword evidence="6" id="KW-0863">Zinc-finger</keyword>
<organism evidence="9 10">
    <name type="scientific">Bicyclus anynana</name>
    <name type="common">Squinting bush brown butterfly</name>
    <dbReference type="NCBI Taxonomy" id="110368"/>
    <lineage>
        <taxon>Eukaryota</taxon>
        <taxon>Metazoa</taxon>
        <taxon>Ecdysozoa</taxon>
        <taxon>Arthropoda</taxon>
        <taxon>Hexapoda</taxon>
        <taxon>Insecta</taxon>
        <taxon>Pterygota</taxon>
        <taxon>Neoptera</taxon>
        <taxon>Endopterygota</taxon>
        <taxon>Lepidoptera</taxon>
        <taxon>Glossata</taxon>
        <taxon>Ditrysia</taxon>
        <taxon>Papilionoidea</taxon>
        <taxon>Nymphalidae</taxon>
        <taxon>Satyrinae</taxon>
        <taxon>Satyrini</taxon>
        <taxon>Mycalesina</taxon>
        <taxon>Bicyclus</taxon>
    </lineage>
</organism>
<dbReference type="CDD" id="cd00303">
    <property type="entry name" value="retropepsin_like"/>
    <property type="match status" value="1"/>
</dbReference>
<dbReference type="Gene3D" id="2.40.70.10">
    <property type="entry name" value="Acid Proteases"/>
    <property type="match status" value="1"/>
</dbReference>
<keyword evidence="6" id="KW-0479">Metal-binding</keyword>
<dbReference type="PROSITE" id="PS50158">
    <property type="entry name" value="ZF_CCHC"/>
    <property type="match status" value="1"/>
</dbReference>
<evidence type="ECO:0000256" key="6">
    <source>
        <dbReference type="PROSITE-ProRule" id="PRU00047"/>
    </source>
</evidence>
<name>A0ABM3M1T6_BICAN</name>
<evidence type="ECO:0000259" key="8">
    <source>
        <dbReference type="PROSITE" id="PS50175"/>
    </source>
</evidence>
<evidence type="ECO:0000256" key="4">
    <source>
        <dbReference type="ARBA" id="ARBA00022759"/>
    </source>
</evidence>
<dbReference type="SMART" id="SM00343">
    <property type="entry name" value="ZnF_C2HC"/>
    <property type="match status" value="1"/>
</dbReference>
<dbReference type="SUPFAM" id="SSF57756">
    <property type="entry name" value="Retrovirus zinc finger-like domains"/>
    <property type="match status" value="1"/>
</dbReference>
<proteinExistence type="predicted"/>
<dbReference type="InterPro" id="IPR050951">
    <property type="entry name" value="Retrovirus_Pol_polyprotein"/>
</dbReference>
<dbReference type="InterPro" id="IPR001969">
    <property type="entry name" value="Aspartic_peptidase_AS"/>
</dbReference>
<keyword evidence="4" id="KW-0255">Endonuclease</keyword>
<evidence type="ECO:0000256" key="3">
    <source>
        <dbReference type="ARBA" id="ARBA00022722"/>
    </source>
</evidence>
<dbReference type="InterPro" id="IPR021109">
    <property type="entry name" value="Peptidase_aspartic_dom_sf"/>
</dbReference>
<evidence type="ECO:0000256" key="5">
    <source>
        <dbReference type="ARBA" id="ARBA00022801"/>
    </source>
</evidence>
<keyword evidence="9" id="KW-1185">Reference proteome</keyword>
<dbReference type="PROSITE" id="PS00141">
    <property type="entry name" value="ASP_PROTEASE"/>
    <property type="match status" value="1"/>
</dbReference>
<dbReference type="RefSeq" id="XP_052745460.1">
    <property type="nucleotide sequence ID" value="XM_052889500.1"/>
</dbReference>
<protein>
    <submittedName>
        <fullName evidence="10">Uncharacterized protein LOC128199524</fullName>
    </submittedName>
</protein>
<sequence length="549" mass="62102">MSLKDVIVEKCVTDDDHADFTMAALFLDGIPKFSGDDKTLSSSKWAQDIEDNAEIFRWTAQQKLIFARRSLIGTAALWLRSEKAFKTYDDLKAAVQREFPDTVNIKEMHELMTSRKKRRNESYYQYMLHMKELARRAKFPDYVGVQYIIDGIQDHESNKSILYGATSYPALKEKIVLYEKMKSKSSASHTKSIPITKPDSVTTSENKIISERSDQHKGQNRRCFNCGDRSHIARMCPNGIKCFGCNNYGHRNGPECKLNMASARPSSSKIEYKTGDASASGSASVGGSAKQYNYNMHYGIVTDSQPNENRTVSVMSRSASAADFDVMQIQNKIMPGKPMKEVTVKEFTMKALVDTGSDVNLISHECFNAIGARISEDYLCLTGLGHTQVKSLGKVLFNLTIDDVEFKDVLFHIVTKDVMPFHMILGQEFLKNITMIVNGDKVVFLNECEGWMSKLSCFSDSIVEVDHILDPNVKQRVLQCIQSYNPIQVKEAPIQLKIILKDDIPVKQRPRRLSLVEQKLVDDQVSEWLSTGIIRQKTNNKLSKDSSWC</sequence>
<dbReference type="Pfam" id="PF13975">
    <property type="entry name" value="gag-asp_proteas"/>
    <property type="match status" value="1"/>
</dbReference>
<dbReference type="InterPro" id="IPR001995">
    <property type="entry name" value="Peptidase_A2_cat"/>
</dbReference>
<dbReference type="PANTHER" id="PTHR37984:SF5">
    <property type="entry name" value="PROTEIN NYNRIN-LIKE"/>
    <property type="match status" value="1"/>
</dbReference>
<reference evidence="10" key="1">
    <citation type="submission" date="2025-08" db="UniProtKB">
        <authorList>
            <consortium name="RefSeq"/>
        </authorList>
    </citation>
    <scope>IDENTIFICATION</scope>
</reference>
<feature type="domain" description="CCHC-type" evidence="7">
    <location>
        <begin position="221"/>
        <end position="238"/>
    </location>
</feature>
<gene>
    <name evidence="10" type="primary">LOC128199524</name>
</gene>
<evidence type="ECO:0000259" key="7">
    <source>
        <dbReference type="PROSITE" id="PS50158"/>
    </source>
</evidence>